<comment type="caution">
    <text evidence="1">The sequence shown here is derived from an EMBL/GenBank/DDBJ whole genome shotgun (WGS) entry which is preliminary data.</text>
</comment>
<gene>
    <name evidence="1" type="ORF">Zmor_003834</name>
</gene>
<evidence type="ECO:0000313" key="2">
    <source>
        <dbReference type="Proteomes" id="UP001168821"/>
    </source>
</evidence>
<keyword evidence="2" id="KW-1185">Reference proteome</keyword>
<protein>
    <submittedName>
        <fullName evidence="1">Uncharacterized protein</fullName>
    </submittedName>
</protein>
<evidence type="ECO:0000313" key="1">
    <source>
        <dbReference type="EMBL" id="KAJ3640541.1"/>
    </source>
</evidence>
<accession>A0AA38HP76</accession>
<reference evidence="1" key="1">
    <citation type="journal article" date="2023" name="G3 (Bethesda)">
        <title>Whole genome assemblies of Zophobas morio and Tenebrio molitor.</title>
        <authorList>
            <person name="Kaur S."/>
            <person name="Stinson S.A."/>
            <person name="diCenzo G.C."/>
        </authorList>
    </citation>
    <scope>NUCLEOTIDE SEQUENCE</scope>
    <source>
        <strain evidence="1">QUZm001</strain>
    </source>
</reference>
<proteinExistence type="predicted"/>
<dbReference type="Proteomes" id="UP001168821">
    <property type="component" value="Unassembled WGS sequence"/>
</dbReference>
<organism evidence="1 2">
    <name type="scientific">Zophobas morio</name>
    <dbReference type="NCBI Taxonomy" id="2755281"/>
    <lineage>
        <taxon>Eukaryota</taxon>
        <taxon>Metazoa</taxon>
        <taxon>Ecdysozoa</taxon>
        <taxon>Arthropoda</taxon>
        <taxon>Hexapoda</taxon>
        <taxon>Insecta</taxon>
        <taxon>Pterygota</taxon>
        <taxon>Neoptera</taxon>
        <taxon>Endopterygota</taxon>
        <taxon>Coleoptera</taxon>
        <taxon>Polyphaga</taxon>
        <taxon>Cucujiformia</taxon>
        <taxon>Tenebrionidae</taxon>
        <taxon>Zophobas</taxon>
    </lineage>
</organism>
<name>A0AA38HP76_9CUCU</name>
<dbReference type="AlphaFoldDB" id="A0AA38HP76"/>
<sequence length="240" mass="26677">MKEGTTAKRYNLRNRSGKIAATSAPVDGKMTNLVFSPEQFKQFLEGITSSLKESRPTPSAGYSGDDSNATTGNFSECKSRFSAAKGESVDAFIDAITVYKDCVNISEENAPMLLDGAAATWWQGSKASLRSWQKAVEALRRSFGEQKPNYRIFRELFSTEQREREPTDVFVSHARALLSKLSATPVLDDIHRIDMVYGLLHQSIRKAVPRDQVGTFEQLISKVRQIEDVNNESRGGRFGG</sequence>
<dbReference type="EMBL" id="JALNTZ010000010">
    <property type="protein sequence ID" value="KAJ3640541.1"/>
    <property type="molecule type" value="Genomic_DNA"/>
</dbReference>